<dbReference type="STRING" id="1237896.T0KRM0"/>
<dbReference type="OrthoDB" id="5419315at2759"/>
<dbReference type="eggNOG" id="KOG1404">
    <property type="taxonomic scope" value="Eukaryota"/>
</dbReference>
<evidence type="ECO:0000256" key="3">
    <source>
        <dbReference type="RuleBase" id="RU003560"/>
    </source>
</evidence>
<evidence type="ECO:0000313" key="4">
    <source>
        <dbReference type="EMBL" id="EQB55318.1"/>
    </source>
</evidence>
<comment type="similarity">
    <text evidence="1 3">Belongs to the class-III pyridoxal-phosphate-dependent aminotransferase family.</text>
</comment>
<evidence type="ECO:0000256" key="2">
    <source>
        <dbReference type="ARBA" id="ARBA00022898"/>
    </source>
</evidence>
<dbReference type="GO" id="GO:0005829">
    <property type="term" value="C:cytosol"/>
    <property type="evidence" value="ECO:0007669"/>
    <property type="project" value="TreeGrafter"/>
</dbReference>
<dbReference type="InterPro" id="IPR005814">
    <property type="entry name" value="Aminotrans_3"/>
</dbReference>
<dbReference type="PANTHER" id="PTHR43094:SF1">
    <property type="entry name" value="AMINOTRANSFERASE CLASS-III"/>
    <property type="match status" value="1"/>
</dbReference>
<dbReference type="OMA" id="HKIPSHY"/>
<dbReference type="PANTHER" id="PTHR43094">
    <property type="entry name" value="AMINOTRANSFERASE"/>
    <property type="match status" value="1"/>
</dbReference>
<dbReference type="GO" id="GO:0030170">
    <property type="term" value="F:pyridoxal phosphate binding"/>
    <property type="evidence" value="ECO:0007669"/>
    <property type="project" value="InterPro"/>
</dbReference>
<accession>T0KRM0</accession>
<dbReference type="EMBL" id="AMYD01000961">
    <property type="protein sequence ID" value="EQB55318.1"/>
    <property type="molecule type" value="Genomic_DNA"/>
</dbReference>
<evidence type="ECO:0000256" key="1">
    <source>
        <dbReference type="ARBA" id="ARBA00008954"/>
    </source>
</evidence>
<dbReference type="CDD" id="cd00610">
    <property type="entry name" value="OAT_like"/>
    <property type="match status" value="1"/>
</dbReference>
<reference evidence="5" key="1">
    <citation type="journal article" date="2013" name="Mol. Plant Microbe Interact.">
        <title>Global aspects of pacC regulation of pathogenicity genes in Colletotrichum gloeosporioides as revealed by transcriptome analysis.</title>
        <authorList>
            <person name="Alkan N."/>
            <person name="Meng X."/>
            <person name="Friedlander G."/>
            <person name="Reuveni E."/>
            <person name="Sukno S."/>
            <person name="Sherman A."/>
            <person name="Thon M."/>
            <person name="Fluhr R."/>
            <person name="Prusky D."/>
        </authorList>
    </citation>
    <scope>NUCLEOTIDE SEQUENCE [LARGE SCALE GENOMIC DNA]</scope>
    <source>
        <strain evidence="5">Cg-14</strain>
    </source>
</reference>
<evidence type="ECO:0000313" key="5">
    <source>
        <dbReference type="Proteomes" id="UP000015530"/>
    </source>
</evidence>
<dbReference type="InterPro" id="IPR015422">
    <property type="entry name" value="PyrdxlP-dep_Trfase_small"/>
</dbReference>
<keyword evidence="2 3" id="KW-0663">Pyridoxal phosphate</keyword>
<comment type="caution">
    <text evidence="4">The sequence shown here is derived from an EMBL/GenBank/DDBJ whole genome shotgun (WGS) entry which is preliminary data.</text>
</comment>
<dbReference type="AlphaFoldDB" id="T0KRM0"/>
<dbReference type="Gene3D" id="3.90.1150.10">
    <property type="entry name" value="Aspartate Aminotransferase, domain 1"/>
    <property type="match status" value="1"/>
</dbReference>
<name>T0KRM0_COLGC</name>
<dbReference type="Pfam" id="PF00202">
    <property type="entry name" value="Aminotran_3"/>
    <property type="match status" value="1"/>
</dbReference>
<dbReference type="GO" id="GO:0008483">
    <property type="term" value="F:transaminase activity"/>
    <property type="evidence" value="ECO:0007669"/>
    <property type="project" value="InterPro"/>
</dbReference>
<evidence type="ECO:0008006" key="6">
    <source>
        <dbReference type="Google" id="ProtNLM"/>
    </source>
</evidence>
<dbReference type="HOGENOM" id="CLU_016922_4_0_1"/>
<dbReference type="Gene3D" id="3.40.640.10">
    <property type="entry name" value="Type I PLP-dependent aspartate aminotransferase-like (Major domain)"/>
    <property type="match status" value="1"/>
</dbReference>
<protein>
    <recommendedName>
        <fullName evidence="6">Aminotransferase class-III</fullName>
    </recommendedName>
</protein>
<proteinExistence type="inferred from homology"/>
<dbReference type="InterPro" id="IPR015421">
    <property type="entry name" value="PyrdxlP-dep_Trfase_major"/>
</dbReference>
<organism evidence="4 5">
    <name type="scientific">Colletotrichum gloeosporioides (strain Cg-14)</name>
    <name type="common">Anthracnose fungus</name>
    <name type="synonym">Glomerella cingulata</name>
    <dbReference type="NCBI Taxonomy" id="1237896"/>
    <lineage>
        <taxon>Eukaryota</taxon>
        <taxon>Fungi</taxon>
        <taxon>Dikarya</taxon>
        <taxon>Ascomycota</taxon>
        <taxon>Pezizomycotina</taxon>
        <taxon>Sordariomycetes</taxon>
        <taxon>Hypocreomycetidae</taxon>
        <taxon>Glomerellales</taxon>
        <taxon>Glomerellaceae</taxon>
        <taxon>Colletotrichum</taxon>
        <taxon>Colletotrichum gloeosporioides species complex</taxon>
    </lineage>
</organism>
<gene>
    <name evidence="4" type="ORF">CGLO_04773</name>
</gene>
<dbReference type="InterPro" id="IPR015424">
    <property type="entry name" value="PyrdxlP-dep_Trfase"/>
</dbReference>
<dbReference type="SUPFAM" id="SSF53383">
    <property type="entry name" value="PLP-dependent transferases"/>
    <property type="match status" value="1"/>
</dbReference>
<dbReference type="Proteomes" id="UP000015530">
    <property type="component" value="Unassembled WGS sequence"/>
</dbReference>
<sequence length="480" mass="52644">MNNPVHMNGQKPNHSLLYKHFEKNPGLVITWGKGIYLETEDGRKILDATSGAAVSCLGFDNQEVKLAVIEQLLNIPYCHPGFYQTKVAEDLASLLVQSTHGHMGKAILCGSACILGSEAMEVTMKLAKTHFTHLATPELERTRFIARVRSYHGATLGTLALGDWKPRKDPFNSIVPQTTTHVSACSVYRGLRHGEKEEAYVARLAQELDDEFQRVGPEKVCAFVAETVGGSASGCATPVPGYFRAVKAVCQKYGALLILDEIMCGMGRTGSLHAWEQEGVAPDIQAVGKGLGAGYGAISAVLVNSDLVNSFKKAGKPFPHGQAYMAYPLAVAAALKTQQIIREHNLISNVAKMGKYLEQQLKERVLHLPFVGDVRGRGLFWAVEFVSEKTTKAPFPADLDVNNLLHTKGLQTGYDISLFHAGGTYDGYAGDHFLICPPYIVTENDIDEIVNRTIRVIEDTFTDLSQTVLWEKLSLKPWRC</sequence>